<dbReference type="EMBL" id="CDMY01000311">
    <property type="protein sequence ID" value="CEM01828.1"/>
    <property type="molecule type" value="Genomic_DNA"/>
</dbReference>
<dbReference type="GO" id="GO:0004427">
    <property type="term" value="F:inorganic diphosphate phosphatase activity"/>
    <property type="evidence" value="ECO:0007669"/>
    <property type="project" value="UniProtKB-EC"/>
</dbReference>
<dbReference type="Pfam" id="PF00719">
    <property type="entry name" value="Pyrophosphatase"/>
    <property type="match status" value="1"/>
</dbReference>
<dbReference type="STRING" id="1169540.A0A0G4ETA2"/>
<evidence type="ECO:0000313" key="8">
    <source>
        <dbReference type="EMBL" id="CEM01828.1"/>
    </source>
</evidence>
<accession>A0A0G4ETA2</accession>
<evidence type="ECO:0000256" key="6">
    <source>
        <dbReference type="ARBA" id="ARBA00022842"/>
    </source>
</evidence>
<dbReference type="GO" id="GO:0006796">
    <property type="term" value="P:phosphate-containing compound metabolic process"/>
    <property type="evidence" value="ECO:0007669"/>
    <property type="project" value="InterPro"/>
</dbReference>
<name>A0A0G4ETA2_VITBC</name>
<reference evidence="8 9" key="1">
    <citation type="submission" date="2014-11" db="EMBL/GenBank/DDBJ databases">
        <authorList>
            <person name="Zhu J."/>
            <person name="Qi W."/>
            <person name="Song R."/>
        </authorList>
    </citation>
    <scope>NUCLEOTIDE SEQUENCE [LARGE SCALE GENOMIC DNA]</scope>
</reference>
<dbReference type="OMA" id="IHHVSEF"/>
<protein>
    <recommendedName>
        <fullName evidence="3">inorganic diphosphatase</fullName>
        <ecNumber evidence="3">3.6.1.1</ecNumber>
    </recommendedName>
</protein>
<dbReference type="VEuPathDB" id="CryptoDB:Vbra_13294"/>
<evidence type="ECO:0000256" key="7">
    <source>
        <dbReference type="ARBA" id="ARBA00047820"/>
    </source>
</evidence>
<dbReference type="InParanoid" id="A0A0G4ETA2"/>
<dbReference type="PANTHER" id="PTHR10286">
    <property type="entry name" value="INORGANIC PYROPHOSPHATASE"/>
    <property type="match status" value="1"/>
</dbReference>
<keyword evidence="5" id="KW-0378">Hydrolase</keyword>
<gene>
    <name evidence="8" type="ORF">Vbra_13294</name>
</gene>
<keyword evidence="4" id="KW-0479">Metal-binding</keyword>
<dbReference type="InterPro" id="IPR008162">
    <property type="entry name" value="Pyrophosphatase"/>
</dbReference>
<evidence type="ECO:0000256" key="1">
    <source>
        <dbReference type="ARBA" id="ARBA00001946"/>
    </source>
</evidence>
<keyword evidence="9" id="KW-1185">Reference proteome</keyword>
<dbReference type="EC" id="3.6.1.1" evidence="3"/>
<dbReference type="OrthoDB" id="1608002at2759"/>
<dbReference type="SUPFAM" id="SSF50324">
    <property type="entry name" value="Inorganic pyrophosphatase"/>
    <property type="match status" value="1"/>
</dbReference>
<organism evidence="8 9">
    <name type="scientific">Vitrella brassicaformis (strain CCMP3155)</name>
    <dbReference type="NCBI Taxonomy" id="1169540"/>
    <lineage>
        <taxon>Eukaryota</taxon>
        <taxon>Sar</taxon>
        <taxon>Alveolata</taxon>
        <taxon>Colpodellida</taxon>
        <taxon>Vitrellaceae</taxon>
        <taxon>Vitrella</taxon>
    </lineage>
</organism>
<evidence type="ECO:0000256" key="3">
    <source>
        <dbReference type="ARBA" id="ARBA00012146"/>
    </source>
</evidence>
<evidence type="ECO:0000313" key="9">
    <source>
        <dbReference type="Proteomes" id="UP000041254"/>
    </source>
</evidence>
<dbReference type="AlphaFoldDB" id="A0A0G4ETA2"/>
<keyword evidence="6" id="KW-0460">Magnesium</keyword>
<sequence length="189" mass="21951">MSSTTHPWHDVNIGDKVPDEFYCVIEIPKGSKVKYELDKDSGLLIVDRVLYSSVIYPANYGFIPRTLGEDHDPLDVLVLMQEPVVPLSILRVRPIGMMDMLDQGEKDDKIICIHLDDPEYREINNISQLAPHRLREIKRFFEDYKKNENKEVAVEDFFGPEEAKKVIMEGINCYDKTIRSKHKYVRLPS</sequence>
<dbReference type="PhylomeDB" id="A0A0G4ETA2"/>
<dbReference type="InterPro" id="IPR036649">
    <property type="entry name" value="Pyrophosphatase_sf"/>
</dbReference>
<proteinExistence type="inferred from homology"/>
<dbReference type="HAMAP" id="MF_00209">
    <property type="entry name" value="Inorganic_PPase"/>
    <property type="match status" value="1"/>
</dbReference>
<dbReference type="GO" id="GO:0000287">
    <property type="term" value="F:magnesium ion binding"/>
    <property type="evidence" value="ECO:0007669"/>
    <property type="project" value="InterPro"/>
</dbReference>
<comment type="cofactor">
    <cofactor evidence="1">
        <name>Mg(2+)</name>
        <dbReference type="ChEBI" id="CHEBI:18420"/>
    </cofactor>
</comment>
<dbReference type="Proteomes" id="UP000041254">
    <property type="component" value="Unassembled WGS sequence"/>
</dbReference>
<dbReference type="CDD" id="cd00412">
    <property type="entry name" value="pyrophosphatase"/>
    <property type="match status" value="1"/>
</dbReference>
<evidence type="ECO:0000256" key="5">
    <source>
        <dbReference type="ARBA" id="ARBA00022801"/>
    </source>
</evidence>
<evidence type="ECO:0000256" key="4">
    <source>
        <dbReference type="ARBA" id="ARBA00022723"/>
    </source>
</evidence>
<dbReference type="GO" id="GO:0005737">
    <property type="term" value="C:cytoplasm"/>
    <property type="evidence" value="ECO:0007669"/>
    <property type="project" value="InterPro"/>
</dbReference>
<comment type="similarity">
    <text evidence="2">Belongs to the PPase family.</text>
</comment>
<dbReference type="Gene3D" id="3.90.80.10">
    <property type="entry name" value="Inorganic pyrophosphatase"/>
    <property type="match status" value="1"/>
</dbReference>
<comment type="catalytic activity">
    <reaction evidence="7">
        <text>diphosphate + H2O = 2 phosphate + H(+)</text>
        <dbReference type="Rhea" id="RHEA:24576"/>
        <dbReference type="ChEBI" id="CHEBI:15377"/>
        <dbReference type="ChEBI" id="CHEBI:15378"/>
        <dbReference type="ChEBI" id="CHEBI:33019"/>
        <dbReference type="ChEBI" id="CHEBI:43474"/>
        <dbReference type="EC" id="3.6.1.1"/>
    </reaction>
</comment>
<dbReference type="FunFam" id="3.90.80.10:FF:000002">
    <property type="entry name" value="Soluble inorganic pyrophosphatase 4"/>
    <property type="match status" value="1"/>
</dbReference>
<evidence type="ECO:0000256" key="2">
    <source>
        <dbReference type="ARBA" id="ARBA00006220"/>
    </source>
</evidence>